<evidence type="ECO:0000256" key="6">
    <source>
        <dbReference type="ARBA" id="ARBA00022801"/>
    </source>
</evidence>
<feature type="binding site" evidence="10">
    <location>
        <position position="232"/>
    </location>
    <ligand>
        <name>K(+)</name>
        <dbReference type="ChEBI" id="CHEBI:29103"/>
    </ligand>
</feature>
<evidence type="ECO:0000313" key="16">
    <source>
        <dbReference type="Proteomes" id="UP000671913"/>
    </source>
</evidence>
<protein>
    <recommendedName>
        <fullName evidence="10">tRNA modification GTPase MnmE</fullName>
        <ecNumber evidence="10">3.6.-.-</ecNumber>
    </recommendedName>
</protein>
<gene>
    <name evidence="10 15" type="primary">mnmE</name>
    <name evidence="10" type="synonym">trmE</name>
    <name evidence="15" type="ORF">ACETAC_11145</name>
</gene>
<comment type="cofactor">
    <cofactor evidence="10">
        <name>K(+)</name>
        <dbReference type="ChEBI" id="CHEBI:29103"/>
    </cofactor>
    <text evidence="10">Binds 1 potassium ion per subunit.</text>
</comment>
<feature type="binding site" evidence="10">
    <location>
        <begin position="232"/>
        <end position="237"/>
    </location>
    <ligand>
        <name>GTP</name>
        <dbReference type="ChEBI" id="CHEBI:37565"/>
    </ligand>
</feature>
<comment type="subunit">
    <text evidence="10">Homodimer. Heterotetramer of two MnmE and two MnmG subunits.</text>
</comment>
<keyword evidence="6 10" id="KW-0378">Hydrolase</keyword>
<feature type="binding site" evidence="10">
    <location>
        <position position="87"/>
    </location>
    <ligand>
        <name>(6S)-5-formyl-5,6,7,8-tetrahydrofolate</name>
        <dbReference type="ChEBI" id="CHEBI:57457"/>
    </ligand>
</feature>
<dbReference type="NCBIfam" id="NF003661">
    <property type="entry name" value="PRK05291.1-3"/>
    <property type="match status" value="1"/>
</dbReference>
<dbReference type="CDD" id="cd04164">
    <property type="entry name" value="trmE"/>
    <property type="match status" value="1"/>
</dbReference>
<evidence type="ECO:0000256" key="3">
    <source>
        <dbReference type="ARBA" id="ARBA00022694"/>
    </source>
</evidence>
<dbReference type="FunFam" id="3.40.50.300:FF:000494">
    <property type="entry name" value="tRNA modification GTPase MnmE"/>
    <property type="match status" value="1"/>
</dbReference>
<evidence type="ECO:0000256" key="9">
    <source>
        <dbReference type="ARBA" id="ARBA00023134"/>
    </source>
</evidence>
<feature type="binding site" evidence="10">
    <location>
        <position position="126"/>
    </location>
    <ligand>
        <name>(6S)-5-formyl-5,6,7,8-tetrahydrofolate</name>
        <dbReference type="ChEBI" id="CHEBI:57457"/>
    </ligand>
</feature>
<evidence type="ECO:0000259" key="14">
    <source>
        <dbReference type="Pfam" id="PF12631"/>
    </source>
</evidence>
<organism evidence="15 16">
    <name type="scientific">Aceticella autotrophica</name>
    <dbReference type="NCBI Taxonomy" id="2755338"/>
    <lineage>
        <taxon>Bacteria</taxon>
        <taxon>Bacillati</taxon>
        <taxon>Bacillota</taxon>
        <taxon>Clostridia</taxon>
        <taxon>Thermoanaerobacterales</taxon>
        <taxon>Thermoanaerobacteraceae</taxon>
        <taxon>Aceticella</taxon>
    </lineage>
</organism>
<dbReference type="InterPro" id="IPR027266">
    <property type="entry name" value="TrmE/GcvT-like"/>
</dbReference>
<dbReference type="Pfam" id="PF12631">
    <property type="entry name" value="MnmE_helical"/>
    <property type="match status" value="1"/>
</dbReference>
<dbReference type="SUPFAM" id="SSF52540">
    <property type="entry name" value="P-loop containing nucleoside triphosphate hydrolases"/>
    <property type="match status" value="1"/>
</dbReference>
<evidence type="ECO:0000256" key="5">
    <source>
        <dbReference type="ARBA" id="ARBA00022741"/>
    </source>
</evidence>
<keyword evidence="8 10" id="KW-0630">Potassium</keyword>
<dbReference type="PANTHER" id="PTHR42714:SF2">
    <property type="entry name" value="TRNA MODIFICATION GTPASE GTPBP3, MITOCHONDRIAL"/>
    <property type="match status" value="1"/>
</dbReference>
<evidence type="ECO:0000256" key="1">
    <source>
        <dbReference type="ARBA" id="ARBA00011043"/>
    </source>
</evidence>
<dbReference type="Pfam" id="PF10396">
    <property type="entry name" value="TrmE_N"/>
    <property type="match status" value="1"/>
</dbReference>
<sequence length="459" mass="51294">MFFDTIAAISTAPGEAGIGIIRISGNDAIKVVSHIFKSKKNVDFKNYKSHTIHYGNIIDPENGEIYDEVLVSVMKKPNTYTKEDIVEINCHGGFITTSKILELTIKYGARLAEPGEFTKRAFMNGRIDLSQAEAVIDIIKSKTVLSNKYAQKQLEGDLKNKIYLIKEKLVGLIAHIYALMDFSEEDIELFNDNELLNGIKDAIDNIDILLSTSDSGRILREGLKTAIIGKPNVGKSSLLNALLKENRAIVTEIPGTTRDIIIEYLNIKGIPVKLIDTAGIRKTEEIIEGIGVERSKEVIKDADLIILIFDSSRPLSSEDYEILNLINNENVIYVLNKIDLPMKIDINTIKKISSGNFMKISTKENIGLEELEDAVYNKVFKIKKYEDNDVVITNMRHKDALYKAKDHLLACLKTIEDGLTEDFVSIDLSLAIECLGLVTGETASEDLINEIFKRYCVGK</sequence>
<comment type="subcellular location">
    <subcellularLocation>
        <location evidence="10">Cytoplasm</location>
    </subcellularLocation>
</comment>
<dbReference type="InterPro" id="IPR031168">
    <property type="entry name" value="G_TrmE"/>
</dbReference>
<dbReference type="Gene3D" id="3.40.50.300">
    <property type="entry name" value="P-loop containing nucleotide triphosphate hydrolases"/>
    <property type="match status" value="1"/>
</dbReference>
<keyword evidence="5 10" id="KW-0547">Nucleotide-binding</keyword>
<feature type="binding site" evidence="10">
    <location>
        <position position="459"/>
    </location>
    <ligand>
        <name>(6S)-5-formyl-5,6,7,8-tetrahydrofolate</name>
        <dbReference type="ChEBI" id="CHEBI:57457"/>
    </ligand>
</feature>
<dbReference type="CDD" id="cd14858">
    <property type="entry name" value="TrmE_N"/>
    <property type="match status" value="1"/>
</dbReference>
<dbReference type="EC" id="3.6.-.-" evidence="10"/>
<accession>A0A975AVR6</accession>
<feature type="binding site" evidence="10">
    <location>
        <position position="256"/>
    </location>
    <ligand>
        <name>K(+)</name>
        <dbReference type="ChEBI" id="CHEBI:29103"/>
    </ligand>
</feature>
<dbReference type="Gene3D" id="3.30.1360.120">
    <property type="entry name" value="Probable tRNA modification gtpase trme, domain 1"/>
    <property type="match status" value="1"/>
</dbReference>
<comment type="similarity">
    <text evidence="1 10 11">Belongs to the TRAFAC class TrmE-Era-EngA-EngB-Septin-like GTPase superfamily. TrmE GTPase family.</text>
</comment>
<dbReference type="AlphaFoldDB" id="A0A975AVR6"/>
<proteinExistence type="inferred from homology"/>
<feature type="domain" description="MnmE helical" evidence="14">
    <location>
        <begin position="129"/>
        <end position="456"/>
    </location>
</feature>
<dbReference type="InterPro" id="IPR027417">
    <property type="entry name" value="P-loop_NTPase"/>
</dbReference>
<keyword evidence="4 10" id="KW-0479">Metal-binding</keyword>
<evidence type="ECO:0000256" key="8">
    <source>
        <dbReference type="ARBA" id="ARBA00022958"/>
    </source>
</evidence>
<dbReference type="InterPro" id="IPR027368">
    <property type="entry name" value="MnmE_dom2"/>
</dbReference>
<dbReference type="RefSeq" id="WP_284680058.1">
    <property type="nucleotide sequence ID" value="NZ_CP060096.1"/>
</dbReference>
<dbReference type="NCBIfam" id="TIGR00450">
    <property type="entry name" value="mnmE_trmE_thdF"/>
    <property type="match status" value="1"/>
</dbReference>
<feature type="binding site" evidence="10">
    <location>
        <position position="236"/>
    </location>
    <ligand>
        <name>Mg(2+)</name>
        <dbReference type="ChEBI" id="CHEBI:18420"/>
    </ligand>
</feature>
<dbReference type="GO" id="GO:0030488">
    <property type="term" value="P:tRNA methylation"/>
    <property type="evidence" value="ECO:0007669"/>
    <property type="project" value="TreeGrafter"/>
</dbReference>
<dbReference type="InterPro" id="IPR004520">
    <property type="entry name" value="GTPase_MnmE"/>
</dbReference>
<evidence type="ECO:0000256" key="11">
    <source>
        <dbReference type="RuleBase" id="RU003313"/>
    </source>
</evidence>
<dbReference type="InterPro" id="IPR006073">
    <property type="entry name" value="GTP-bd"/>
</dbReference>
<dbReference type="Proteomes" id="UP000671913">
    <property type="component" value="Chromosome"/>
</dbReference>
<comment type="caution">
    <text evidence="10">Lacks conserved residue(s) required for the propagation of feature annotation.</text>
</comment>
<dbReference type="FunFam" id="3.30.1360.120:FF:000003">
    <property type="entry name" value="tRNA modification GTPase MnmE"/>
    <property type="match status" value="1"/>
</dbReference>
<keyword evidence="3 10" id="KW-0819">tRNA processing</keyword>
<evidence type="ECO:0000259" key="13">
    <source>
        <dbReference type="Pfam" id="PF10396"/>
    </source>
</evidence>
<dbReference type="GO" id="GO:0002098">
    <property type="term" value="P:tRNA wobble uridine modification"/>
    <property type="evidence" value="ECO:0007669"/>
    <property type="project" value="TreeGrafter"/>
</dbReference>
<feature type="binding site" evidence="10">
    <location>
        <position position="22"/>
    </location>
    <ligand>
        <name>(6S)-5-formyl-5,6,7,8-tetrahydrofolate</name>
        <dbReference type="ChEBI" id="CHEBI:57457"/>
    </ligand>
</feature>
<evidence type="ECO:0000256" key="4">
    <source>
        <dbReference type="ARBA" id="ARBA00022723"/>
    </source>
</evidence>
<evidence type="ECO:0000256" key="7">
    <source>
        <dbReference type="ARBA" id="ARBA00022842"/>
    </source>
</evidence>
<feature type="binding site" evidence="10">
    <location>
        <position position="253"/>
    </location>
    <ligand>
        <name>K(+)</name>
        <dbReference type="ChEBI" id="CHEBI:29103"/>
    </ligand>
</feature>
<evidence type="ECO:0000256" key="10">
    <source>
        <dbReference type="HAMAP-Rule" id="MF_00379"/>
    </source>
</evidence>
<dbReference type="PRINTS" id="PR00449">
    <property type="entry name" value="RASTRNSFRMNG"/>
</dbReference>
<comment type="function">
    <text evidence="10">Exhibits a very high intrinsic GTPase hydrolysis rate. Involved in the addition of a carboxymethylaminomethyl (cmnm) group at the wobble position (U34) of certain tRNAs, forming tRNA-cmnm(5)s(2)U34.</text>
</comment>
<keyword evidence="2 10" id="KW-0963">Cytoplasm</keyword>
<evidence type="ECO:0000259" key="12">
    <source>
        <dbReference type="Pfam" id="PF01926"/>
    </source>
</evidence>
<dbReference type="Gene3D" id="1.20.120.430">
    <property type="entry name" value="tRNA modification GTPase MnmE domain 2"/>
    <property type="match status" value="1"/>
</dbReference>
<feature type="binding site" evidence="10">
    <location>
        <begin position="276"/>
        <end position="279"/>
    </location>
    <ligand>
        <name>GTP</name>
        <dbReference type="ChEBI" id="CHEBI:37565"/>
    </ligand>
</feature>
<dbReference type="GO" id="GO:0003924">
    <property type="term" value="F:GTPase activity"/>
    <property type="evidence" value="ECO:0007669"/>
    <property type="project" value="UniProtKB-UniRule"/>
</dbReference>
<dbReference type="KEGG" id="aaut:ACETAC_11145"/>
<feature type="binding site" evidence="10">
    <location>
        <position position="257"/>
    </location>
    <ligand>
        <name>Mg(2+)</name>
        <dbReference type="ChEBI" id="CHEBI:18420"/>
    </ligand>
</feature>
<evidence type="ECO:0000313" key="15">
    <source>
        <dbReference type="EMBL" id="QSZ27364.1"/>
    </source>
</evidence>
<feature type="binding site" evidence="10">
    <location>
        <begin position="251"/>
        <end position="257"/>
    </location>
    <ligand>
        <name>GTP</name>
        <dbReference type="ChEBI" id="CHEBI:37565"/>
    </ligand>
</feature>
<feature type="domain" description="GTP-binding protein TrmE N-terminal" evidence="13">
    <location>
        <begin position="5"/>
        <end position="126"/>
    </location>
</feature>
<dbReference type="GO" id="GO:0046872">
    <property type="term" value="F:metal ion binding"/>
    <property type="evidence" value="ECO:0007669"/>
    <property type="project" value="UniProtKB-KW"/>
</dbReference>
<dbReference type="NCBIfam" id="TIGR00231">
    <property type="entry name" value="small_GTP"/>
    <property type="match status" value="1"/>
</dbReference>
<dbReference type="HAMAP" id="MF_00379">
    <property type="entry name" value="GTPase_MnmE"/>
    <property type="match status" value="1"/>
</dbReference>
<dbReference type="InterPro" id="IPR025867">
    <property type="entry name" value="MnmE_helical"/>
</dbReference>
<dbReference type="EMBL" id="CP060096">
    <property type="protein sequence ID" value="QSZ27364.1"/>
    <property type="molecule type" value="Genomic_DNA"/>
</dbReference>
<dbReference type="GO" id="GO:0005525">
    <property type="term" value="F:GTP binding"/>
    <property type="evidence" value="ECO:0007669"/>
    <property type="project" value="UniProtKB-UniRule"/>
</dbReference>
<reference evidence="15" key="1">
    <citation type="submission" date="2020-08" db="EMBL/GenBank/DDBJ databases">
        <title>Genomic insights into the carbon and energy metabolism of the first obligate autotrophic acetogenic bacterium Aceticella autotrophica gen. nov., sp. nov.</title>
        <authorList>
            <person name="Toshchakov S.V."/>
            <person name="Elcheninov A.G."/>
            <person name="Kublanov I.V."/>
            <person name="Frolov E.N."/>
            <person name="Lebedinsky A.V."/>
        </authorList>
    </citation>
    <scope>NUCLEOTIDE SEQUENCE</scope>
    <source>
        <strain evidence="15">3443-3Ac</strain>
    </source>
</reference>
<dbReference type="Pfam" id="PF01926">
    <property type="entry name" value="MMR_HSR1"/>
    <property type="match status" value="1"/>
</dbReference>
<dbReference type="InterPro" id="IPR018948">
    <property type="entry name" value="GTP-bd_TrmE_N"/>
</dbReference>
<keyword evidence="16" id="KW-1185">Reference proteome</keyword>
<dbReference type="GO" id="GO:0042802">
    <property type="term" value="F:identical protein binding"/>
    <property type="evidence" value="ECO:0007669"/>
    <property type="project" value="UniProtKB-ARBA"/>
</dbReference>
<name>A0A975AVR6_9THEO</name>
<keyword evidence="9 10" id="KW-0342">GTP-binding</keyword>
<dbReference type="GO" id="GO:0005829">
    <property type="term" value="C:cytosol"/>
    <property type="evidence" value="ECO:0007669"/>
    <property type="project" value="TreeGrafter"/>
</dbReference>
<dbReference type="InterPro" id="IPR005225">
    <property type="entry name" value="Small_GTP-bd"/>
</dbReference>
<evidence type="ECO:0000256" key="2">
    <source>
        <dbReference type="ARBA" id="ARBA00022490"/>
    </source>
</evidence>
<dbReference type="PANTHER" id="PTHR42714">
    <property type="entry name" value="TRNA MODIFICATION GTPASE GTPBP3"/>
    <property type="match status" value="1"/>
</dbReference>
<feature type="binding site" evidence="10">
    <location>
        <position position="251"/>
    </location>
    <ligand>
        <name>K(+)</name>
        <dbReference type="ChEBI" id="CHEBI:29103"/>
    </ligand>
</feature>
<keyword evidence="7 10" id="KW-0460">Magnesium</keyword>
<feature type="domain" description="G" evidence="12">
    <location>
        <begin position="225"/>
        <end position="337"/>
    </location>
</feature>